<sequence>MNVGMLSWRFIMMFRDYSSSRRGGKRKWHRLHSFIDTGSVTGAYRDEFLKIVNGKRLPTASGECEAASGECEAASAKRRATTSGDDKRRAASAKRLPTASDSTTGTRSGSGSGSGSATACSSLERRCSRGVVERRCLRVCTWWPAVWLNGAACGADDGVWWRGEIGGREAKMRARARDMSESVRYERESERFCGKRGFA</sequence>
<proteinExistence type="predicted"/>
<evidence type="ECO:0000313" key="3">
    <source>
        <dbReference type="Proteomes" id="UP000053144"/>
    </source>
</evidence>
<name>A0A0L9UDM7_PHAAN</name>
<reference evidence="3" key="1">
    <citation type="journal article" date="2015" name="Proc. Natl. Acad. Sci. U.S.A.">
        <title>Genome sequencing of adzuki bean (Vigna angularis) provides insight into high starch and low fat accumulation and domestication.</title>
        <authorList>
            <person name="Yang K."/>
            <person name="Tian Z."/>
            <person name="Chen C."/>
            <person name="Luo L."/>
            <person name="Zhao B."/>
            <person name="Wang Z."/>
            <person name="Yu L."/>
            <person name="Li Y."/>
            <person name="Sun Y."/>
            <person name="Li W."/>
            <person name="Chen Y."/>
            <person name="Li Y."/>
            <person name="Zhang Y."/>
            <person name="Ai D."/>
            <person name="Zhao J."/>
            <person name="Shang C."/>
            <person name="Ma Y."/>
            <person name="Wu B."/>
            <person name="Wang M."/>
            <person name="Gao L."/>
            <person name="Sun D."/>
            <person name="Zhang P."/>
            <person name="Guo F."/>
            <person name="Wang W."/>
            <person name="Li Y."/>
            <person name="Wang J."/>
            <person name="Varshney R.K."/>
            <person name="Wang J."/>
            <person name="Ling H.Q."/>
            <person name="Wan P."/>
        </authorList>
    </citation>
    <scope>NUCLEOTIDE SEQUENCE</scope>
    <source>
        <strain evidence="3">cv. Jingnong 6</strain>
    </source>
</reference>
<dbReference type="Gramene" id="KOM40634">
    <property type="protein sequence ID" value="KOM40634"/>
    <property type="gene ID" value="LR48_Vigan04g083200"/>
</dbReference>
<protein>
    <submittedName>
        <fullName evidence="2">Uncharacterized protein</fullName>
    </submittedName>
</protein>
<feature type="region of interest" description="Disordered" evidence="1">
    <location>
        <begin position="75"/>
        <end position="119"/>
    </location>
</feature>
<gene>
    <name evidence="2" type="ORF">LR48_Vigan04g083200</name>
</gene>
<evidence type="ECO:0000313" key="2">
    <source>
        <dbReference type="EMBL" id="KOM40634.1"/>
    </source>
</evidence>
<feature type="compositionally biased region" description="Low complexity" evidence="1">
    <location>
        <begin position="98"/>
        <end position="107"/>
    </location>
</feature>
<dbReference type="Proteomes" id="UP000053144">
    <property type="component" value="Chromosome 4"/>
</dbReference>
<accession>A0A0L9UDM7</accession>
<organism evidence="2 3">
    <name type="scientific">Phaseolus angularis</name>
    <name type="common">Azuki bean</name>
    <name type="synonym">Vigna angularis</name>
    <dbReference type="NCBI Taxonomy" id="3914"/>
    <lineage>
        <taxon>Eukaryota</taxon>
        <taxon>Viridiplantae</taxon>
        <taxon>Streptophyta</taxon>
        <taxon>Embryophyta</taxon>
        <taxon>Tracheophyta</taxon>
        <taxon>Spermatophyta</taxon>
        <taxon>Magnoliopsida</taxon>
        <taxon>eudicotyledons</taxon>
        <taxon>Gunneridae</taxon>
        <taxon>Pentapetalae</taxon>
        <taxon>rosids</taxon>
        <taxon>fabids</taxon>
        <taxon>Fabales</taxon>
        <taxon>Fabaceae</taxon>
        <taxon>Papilionoideae</taxon>
        <taxon>50 kb inversion clade</taxon>
        <taxon>NPAAA clade</taxon>
        <taxon>indigoferoid/millettioid clade</taxon>
        <taxon>Phaseoleae</taxon>
        <taxon>Vigna</taxon>
    </lineage>
</organism>
<dbReference type="EMBL" id="CM003374">
    <property type="protein sequence ID" value="KOM40634.1"/>
    <property type="molecule type" value="Genomic_DNA"/>
</dbReference>
<dbReference type="AlphaFoldDB" id="A0A0L9UDM7"/>
<evidence type="ECO:0000256" key="1">
    <source>
        <dbReference type="SAM" id="MobiDB-lite"/>
    </source>
</evidence>